<evidence type="ECO:0000259" key="3">
    <source>
        <dbReference type="PROSITE" id="PS51186"/>
    </source>
</evidence>
<name>A0A1X0WLG1_9GAMM</name>
<proteinExistence type="predicted"/>
<dbReference type="InterPro" id="IPR016181">
    <property type="entry name" value="Acyl_CoA_acyltransferase"/>
</dbReference>
<dbReference type="GO" id="GO:0016747">
    <property type="term" value="F:acyltransferase activity, transferring groups other than amino-acyl groups"/>
    <property type="evidence" value="ECO:0007669"/>
    <property type="project" value="InterPro"/>
</dbReference>
<gene>
    <name evidence="4" type="ORF">BS640_01275</name>
</gene>
<dbReference type="GeneID" id="93567150"/>
<protein>
    <submittedName>
        <fullName evidence="4">GNAT family N-acetyltransferase</fullName>
    </submittedName>
</protein>
<dbReference type="SUPFAM" id="SSF55729">
    <property type="entry name" value="Acyl-CoA N-acyltransferases (Nat)"/>
    <property type="match status" value="1"/>
</dbReference>
<dbReference type="Proteomes" id="UP000192536">
    <property type="component" value="Unassembled WGS sequence"/>
</dbReference>
<reference evidence="4 5" key="1">
    <citation type="journal article" date="2017" name="Int. J. Syst. Evol. Microbiol.">
        <title>Rouxiella badensis sp. nov. and Rouxiella silvae sp. nov. isolated from peat bog soil in Germany and emendation of the genus description.</title>
        <authorList>
            <person name="Le Fleche-Mateos A."/>
            <person name="Kugler J.H."/>
            <person name="Hansen S.H."/>
            <person name="Syldatk C."/>
            <person name="Hausmann R."/>
            <person name="Lomprez F."/>
            <person name="Vandenbogaert M."/>
            <person name="Manuguerra J.C."/>
            <person name="Grimont P.A."/>
        </authorList>
    </citation>
    <scope>NUCLEOTIDE SEQUENCE [LARGE SCALE GENOMIC DNA]</scope>
    <source>
        <strain evidence="4 5">DSM 100043</strain>
    </source>
</reference>
<dbReference type="PANTHER" id="PTHR43877">
    <property type="entry name" value="AMINOALKYLPHOSPHONATE N-ACETYLTRANSFERASE-RELATED-RELATED"/>
    <property type="match status" value="1"/>
</dbReference>
<evidence type="ECO:0000256" key="2">
    <source>
        <dbReference type="ARBA" id="ARBA00023315"/>
    </source>
</evidence>
<accession>A0A1X0WLG1</accession>
<comment type="caution">
    <text evidence="4">The sequence shown here is derived from an EMBL/GenBank/DDBJ whole genome shotgun (WGS) entry which is preliminary data.</text>
</comment>
<organism evidence="4 5">
    <name type="scientific">Rouxiella badensis</name>
    <dbReference type="NCBI Taxonomy" id="1646377"/>
    <lineage>
        <taxon>Bacteria</taxon>
        <taxon>Pseudomonadati</taxon>
        <taxon>Pseudomonadota</taxon>
        <taxon>Gammaproteobacteria</taxon>
        <taxon>Enterobacterales</taxon>
        <taxon>Yersiniaceae</taxon>
        <taxon>Rouxiella</taxon>
    </lineage>
</organism>
<feature type="domain" description="N-acetyltransferase" evidence="3">
    <location>
        <begin position="1"/>
        <end position="141"/>
    </location>
</feature>
<evidence type="ECO:0000313" key="4">
    <source>
        <dbReference type="EMBL" id="ORJ27571.1"/>
    </source>
</evidence>
<dbReference type="EMBL" id="MRWE01000001">
    <property type="protein sequence ID" value="ORJ27571.1"/>
    <property type="molecule type" value="Genomic_DNA"/>
</dbReference>
<dbReference type="InterPro" id="IPR050832">
    <property type="entry name" value="Bact_Acetyltransf"/>
</dbReference>
<sequence length="141" mass="16028">MIIRDAQTADAAALVRLLADLDYPASVECIAQQIIRMEGNPDSVLWVSVIDEQVCGFISLHFIPQLPLAGDFCRISYLCVSDQHRGAGIGQRLLDEAERLASERGCDRMEVHSHSRRVRAHQFYARAEYEESPKYLIKRLR</sequence>
<keyword evidence="2" id="KW-0012">Acyltransferase</keyword>
<dbReference type="PROSITE" id="PS51186">
    <property type="entry name" value="GNAT"/>
    <property type="match status" value="1"/>
</dbReference>
<dbReference type="STRING" id="1646377.BS640_01275"/>
<dbReference type="CDD" id="cd04301">
    <property type="entry name" value="NAT_SF"/>
    <property type="match status" value="1"/>
</dbReference>
<dbReference type="PANTHER" id="PTHR43877:SF2">
    <property type="entry name" value="AMINOALKYLPHOSPHONATE N-ACETYLTRANSFERASE-RELATED"/>
    <property type="match status" value="1"/>
</dbReference>
<evidence type="ECO:0000256" key="1">
    <source>
        <dbReference type="ARBA" id="ARBA00022679"/>
    </source>
</evidence>
<keyword evidence="1 4" id="KW-0808">Transferase</keyword>
<dbReference type="AlphaFoldDB" id="A0A1X0WLG1"/>
<dbReference type="RefSeq" id="WP_017491387.1">
    <property type="nucleotide sequence ID" value="NZ_CP049603.1"/>
</dbReference>
<evidence type="ECO:0000313" key="5">
    <source>
        <dbReference type="Proteomes" id="UP000192536"/>
    </source>
</evidence>
<dbReference type="InterPro" id="IPR000182">
    <property type="entry name" value="GNAT_dom"/>
</dbReference>
<keyword evidence="5" id="KW-1185">Reference proteome</keyword>
<dbReference type="Pfam" id="PF00583">
    <property type="entry name" value="Acetyltransf_1"/>
    <property type="match status" value="1"/>
</dbReference>
<dbReference type="Gene3D" id="3.40.630.30">
    <property type="match status" value="1"/>
</dbReference>